<evidence type="ECO:0000256" key="1">
    <source>
        <dbReference type="ARBA" id="ARBA00004324"/>
    </source>
</evidence>
<keyword evidence="6" id="KW-0508">mRNA splicing</keyword>
<dbReference type="FunFam" id="3.30.70.330:FF:000155">
    <property type="entry name" value="serine/arginine-rich splicing factor 10 isoform X1"/>
    <property type="match status" value="1"/>
</dbReference>
<dbReference type="SUPFAM" id="SSF54928">
    <property type="entry name" value="RNA-binding domain, RBD"/>
    <property type="match status" value="1"/>
</dbReference>
<dbReference type="PANTHER" id="PTHR23147">
    <property type="entry name" value="SERINE/ARGININE RICH SPLICING FACTOR"/>
    <property type="match status" value="1"/>
</dbReference>
<evidence type="ECO:0000256" key="13">
    <source>
        <dbReference type="PROSITE-ProRule" id="PRU00176"/>
    </source>
</evidence>
<keyword evidence="7" id="KW-0539">Nucleus</keyword>
<dbReference type="GO" id="GO:0006397">
    <property type="term" value="P:mRNA processing"/>
    <property type="evidence" value="ECO:0007669"/>
    <property type="project" value="UniProtKB-KW"/>
</dbReference>
<dbReference type="AlphaFoldDB" id="A0A6J8AS08"/>
<organism evidence="16 17">
    <name type="scientific">Mytilus coruscus</name>
    <name type="common">Sea mussel</name>
    <dbReference type="NCBI Taxonomy" id="42192"/>
    <lineage>
        <taxon>Eukaryota</taxon>
        <taxon>Metazoa</taxon>
        <taxon>Spiralia</taxon>
        <taxon>Lophotrochozoa</taxon>
        <taxon>Mollusca</taxon>
        <taxon>Bivalvia</taxon>
        <taxon>Autobranchia</taxon>
        <taxon>Pteriomorphia</taxon>
        <taxon>Mytilida</taxon>
        <taxon>Mytiloidea</taxon>
        <taxon>Mytilidae</taxon>
        <taxon>Mytilinae</taxon>
        <taxon>Mytilus</taxon>
    </lineage>
</organism>
<dbReference type="PROSITE" id="PS50102">
    <property type="entry name" value="RRM"/>
    <property type="match status" value="1"/>
</dbReference>
<keyword evidence="5 13" id="KW-0694">RNA-binding</keyword>
<dbReference type="SMART" id="SM00360">
    <property type="entry name" value="RRM"/>
    <property type="match status" value="1"/>
</dbReference>
<feature type="compositionally biased region" description="Basic and acidic residues" evidence="14">
    <location>
        <begin position="86"/>
        <end position="114"/>
    </location>
</feature>
<evidence type="ECO:0000313" key="17">
    <source>
        <dbReference type="Proteomes" id="UP000507470"/>
    </source>
</evidence>
<evidence type="ECO:0000256" key="14">
    <source>
        <dbReference type="SAM" id="MobiDB-lite"/>
    </source>
</evidence>
<dbReference type="InterPro" id="IPR012677">
    <property type="entry name" value="Nucleotide-bd_a/b_plait_sf"/>
</dbReference>
<evidence type="ECO:0000259" key="15">
    <source>
        <dbReference type="PROSITE" id="PS50102"/>
    </source>
</evidence>
<feature type="compositionally biased region" description="Low complexity" evidence="14">
    <location>
        <begin position="204"/>
        <end position="218"/>
    </location>
</feature>
<proteinExistence type="inferred from homology"/>
<keyword evidence="4" id="KW-0507">mRNA processing</keyword>
<name>A0A6J8AS08_MYTCO</name>
<feature type="compositionally biased region" description="Basic and acidic residues" evidence="14">
    <location>
        <begin position="190"/>
        <end position="202"/>
    </location>
</feature>
<evidence type="ECO:0000313" key="16">
    <source>
        <dbReference type="EMBL" id="CAC5372699.1"/>
    </source>
</evidence>
<evidence type="ECO:0000256" key="12">
    <source>
        <dbReference type="ARBA" id="ARBA00084028"/>
    </source>
</evidence>
<feature type="compositionally biased region" description="Basic residues" evidence="14">
    <location>
        <begin position="172"/>
        <end position="189"/>
    </location>
</feature>
<comment type="subcellular location">
    <subcellularLocation>
        <location evidence="1">Nucleus speckle</location>
    </subcellularLocation>
</comment>
<sequence>MSRYSRPPNTSLYVRNVNEGAREDEMRAMFGKYGPLKDVYIPLDYYSRVPRGFAYIQFEDPRDADDALYHLDRTRYQGRELEIEFARGDRKSPGQMRTKDRRPYHGSRYDDHDRRRSYRSHSRSPRRYRSRSRSPRRSRRSRTRSRTPDRRRSRSRSYQNFIDKKLSELLKRRSRSRSYRRRSYSRSKSRSYDRQRSRDRSRSYSRSPSASPRENGAP</sequence>
<evidence type="ECO:0000256" key="6">
    <source>
        <dbReference type="ARBA" id="ARBA00023187"/>
    </source>
</evidence>
<gene>
    <name evidence="16" type="ORF">MCOR_10707</name>
</gene>
<dbReference type="GO" id="GO:0048025">
    <property type="term" value="P:negative regulation of mRNA splicing, via spliceosome"/>
    <property type="evidence" value="ECO:0007669"/>
    <property type="project" value="UniProtKB-ARBA"/>
</dbReference>
<feature type="region of interest" description="Disordered" evidence="14">
    <location>
        <begin position="86"/>
        <end position="218"/>
    </location>
</feature>
<accession>A0A6J8AS08</accession>
<evidence type="ECO:0000256" key="7">
    <source>
        <dbReference type="ARBA" id="ARBA00023242"/>
    </source>
</evidence>
<dbReference type="InterPro" id="IPR000504">
    <property type="entry name" value="RRM_dom"/>
</dbReference>
<keyword evidence="3" id="KW-0597">Phosphoprotein</keyword>
<feature type="compositionally biased region" description="Basic and acidic residues" evidence="14">
    <location>
        <begin position="162"/>
        <end position="171"/>
    </location>
</feature>
<keyword evidence="17" id="KW-1185">Reference proteome</keyword>
<evidence type="ECO:0000256" key="11">
    <source>
        <dbReference type="ARBA" id="ARBA00082354"/>
    </source>
</evidence>
<evidence type="ECO:0000256" key="5">
    <source>
        <dbReference type="ARBA" id="ARBA00022884"/>
    </source>
</evidence>
<dbReference type="InterPro" id="IPR050907">
    <property type="entry name" value="SRSF"/>
</dbReference>
<dbReference type="GO" id="GO:0016607">
    <property type="term" value="C:nuclear speck"/>
    <property type="evidence" value="ECO:0007669"/>
    <property type="project" value="UniProtKB-SubCell"/>
</dbReference>
<comment type="similarity">
    <text evidence="2">Belongs to the splicing factor SR family.</text>
</comment>
<evidence type="ECO:0000256" key="4">
    <source>
        <dbReference type="ARBA" id="ARBA00022664"/>
    </source>
</evidence>
<reference evidence="16 17" key="1">
    <citation type="submission" date="2020-06" db="EMBL/GenBank/DDBJ databases">
        <authorList>
            <person name="Li R."/>
            <person name="Bekaert M."/>
        </authorList>
    </citation>
    <scope>NUCLEOTIDE SEQUENCE [LARGE SCALE GENOMIC DNA]</scope>
    <source>
        <strain evidence="17">wild</strain>
    </source>
</reference>
<dbReference type="Gene3D" id="3.30.70.330">
    <property type="match status" value="1"/>
</dbReference>
<dbReference type="Pfam" id="PF00076">
    <property type="entry name" value="RRM_1"/>
    <property type="match status" value="1"/>
</dbReference>
<dbReference type="GO" id="GO:0008380">
    <property type="term" value="P:RNA splicing"/>
    <property type="evidence" value="ECO:0007669"/>
    <property type="project" value="UniProtKB-KW"/>
</dbReference>
<feature type="compositionally biased region" description="Basic residues" evidence="14">
    <location>
        <begin position="115"/>
        <end position="155"/>
    </location>
</feature>
<protein>
    <recommendedName>
        <fullName evidence="8">Serine/arginine-rich splicing factor 10</fullName>
    </recommendedName>
    <alternativeName>
        <fullName evidence="10">FUS-interacting serine-arginine-rich protein 1</fullName>
    </alternativeName>
    <alternativeName>
        <fullName evidence="12">Splicing factor, arginine/serine-rich 13A</fullName>
    </alternativeName>
    <alternativeName>
        <fullName evidence="9">TLS-associated protein with Ser-Arg repeats</fullName>
    </alternativeName>
    <alternativeName>
        <fullName evidence="11">TLS-associated serine-arginine protein</fullName>
    </alternativeName>
</protein>
<dbReference type="GO" id="GO:0003723">
    <property type="term" value="F:RNA binding"/>
    <property type="evidence" value="ECO:0007669"/>
    <property type="project" value="UniProtKB-UniRule"/>
</dbReference>
<feature type="domain" description="RRM" evidence="15">
    <location>
        <begin position="10"/>
        <end position="88"/>
    </location>
</feature>
<evidence type="ECO:0000256" key="3">
    <source>
        <dbReference type="ARBA" id="ARBA00022553"/>
    </source>
</evidence>
<dbReference type="InterPro" id="IPR035979">
    <property type="entry name" value="RBD_domain_sf"/>
</dbReference>
<evidence type="ECO:0000256" key="8">
    <source>
        <dbReference type="ARBA" id="ARBA00067946"/>
    </source>
</evidence>
<dbReference type="Proteomes" id="UP000507470">
    <property type="component" value="Unassembled WGS sequence"/>
</dbReference>
<dbReference type="OrthoDB" id="439808at2759"/>
<evidence type="ECO:0000256" key="9">
    <source>
        <dbReference type="ARBA" id="ARBA00078560"/>
    </source>
</evidence>
<evidence type="ECO:0000256" key="2">
    <source>
        <dbReference type="ARBA" id="ARBA00010269"/>
    </source>
</evidence>
<evidence type="ECO:0000256" key="10">
    <source>
        <dbReference type="ARBA" id="ARBA00080089"/>
    </source>
</evidence>
<dbReference type="EMBL" id="CACVKT020001865">
    <property type="protein sequence ID" value="CAC5372699.1"/>
    <property type="molecule type" value="Genomic_DNA"/>
</dbReference>